<evidence type="ECO:0000256" key="10">
    <source>
        <dbReference type="ARBA" id="ARBA00024202"/>
    </source>
</evidence>
<keyword evidence="7" id="KW-0406">Ion transport</keyword>
<feature type="transmembrane region" description="Helical" evidence="13">
    <location>
        <begin position="9"/>
        <end position="29"/>
    </location>
</feature>
<evidence type="ECO:0000256" key="7">
    <source>
        <dbReference type="ARBA" id="ARBA00023065"/>
    </source>
</evidence>
<comment type="similarity">
    <text evidence="10">Belongs to the binding-protein-dependent transport system permease family. OppBC subfamily.</text>
</comment>
<keyword evidence="6 13" id="KW-1133">Transmembrane helix</keyword>
<accession>A0AA45WY84</accession>
<dbReference type="InterPro" id="IPR035906">
    <property type="entry name" value="MetI-like_sf"/>
</dbReference>
<feature type="transmembrane region" description="Helical" evidence="13">
    <location>
        <begin position="102"/>
        <end position="123"/>
    </location>
</feature>
<keyword evidence="5 13" id="KW-0812">Transmembrane</keyword>
<dbReference type="Pfam" id="PF00528">
    <property type="entry name" value="BPD_transp_1"/>
    <property type="match status" value="1"/>
</dbReference>
<dbReference type="GO" id="GO:0015099">
    <property type="term" value="F:nickel cation transmembrane transporter activity"/>
    <property type="evidence" value="ECO:0007669"/>
    <property type="project" value="InterPro"/>
</dbReference>
<keyword evidence="9 13" id="KW-0472">Membrane</keyword>
<evidence type="ECO:0000256" key="8">
    <source>
        <dbReference type="ARBA" id="ARBA00023112"/>
    </source>
</evidence>
<dbReference type="Proteomes" id="UP001158066">
    <property type="component" value="Unassembled WGS sequence"/>
</dbReference>
<dbReference type="CDD" id="cd06261">
    <property type="entry name" value="TM_PBP2"/>
    <property type="match status" value="1"/>
</dbReference>
<evidence type="ECO:0000256" key="1">
    <source>
        <dbReference type="ARBA" id="ARBA00004651"/>
    </source>
</evidence>
<gene>
    <name evidence="15" type="ORF">SAMN06296020_11571</name>
</gene>
<comment type="subunit">
    <text evidence="11">The complex is composed of two ATP-binding proteins (NikD and NikE), two transmembrane proteins (NikB and NikC) and a solute-binding protein (NikA).</text>
</comment>
<feature type="transmembrane region" description="Helical" evidence="13">
    <location>
        <begin position="228"/>
        <end position="254"/>
    </location>
</feature>
<keyword evidence="16" id="KW-1185">Reference proteome</keyword>
<dbReference type="PANTHER" id="PTHR43163">
    <property type="entry name" value="DIPEPTIDE TRANSPORT SYSTEM PERMEASE PROTEIN DPPB-RELATED"/>
    <property type="match status" value="1"/>
</dbReference>
<name>A0AA45WY84_9CLOT</name>
<evidence type="ECO:0000259" key="14">
    <source>
        <dbReference type="PROSITE" id="PS50928"/>
    </source>
</evidence>
<dbReference type="GO" id="GO:0005886">
    <property type="term" value="C:plasma membrane"/>
    <property type="evidence" value="ECO:0007669"/>
    <property type="project" value="UniProtKB-SubCell"/>
</dbReference>
<evidence type="ECO:0000256" key="11">
    <source>
        <dbReference type="ARBA" id="ARBA00038669"/>
    </source>
</evidence>
<dbReference type="InterPro" id="IPR000515">
    <property type="entry name" value="MetI-like"/>
</dbReference>
<dbReference type="SUPFAM" id="SSF161098">
    <property type="entry name" value="MetI-like"/>
    <property type="match status" value="1"/>
</dbReference>
<dbReference type="InterPro" id="IPR045621">
    <property type="entry name" value="BPD_transp_1_N"/>
</dbReference>
<dbReference type="InterPro" id="IPR050045">
    <property type="entry name" value="Opp2B"/>
</dbReference>
<dbReference type="PROSITE" id="PS50928">
    <property type="entry name" value="ABC_TM1"/>
    <property type="match status" value="1"/>
</dbReference>
<feature type="domain" description="ABC transmembrane type-1" evidence="14">
    <location>
        <begin position="96"/>
        <end position="297"/>
    </location>
</feature>
<evidence type="ECO:0000256" key="9">
    <source>
        <dbReference type="ARBA" id="ARBA00023136"/>
    </source>
</evidence>
<protein>
    <recommendedName>
        <fullName evidence="12">Nickel import system permease protein NikB</fullName>
    </recommendedName>
</protein>
<proteinExistence type="inferred from homology"/>
<dbReference type="Gene3D" id="1.10.3720.10">
    <property type="entry name" value="MetI-like"/>
    <property type="match status" value="1"/>
</dbReference>
<keyword evidence="2 13" id="KW-0813">Transport</keyword>
<feature type="transmembrane region" description="Helical" evidence="13">
    <location>
        <begin position="174"/>
        <end position="193"/>
    </location>
</feature>
<comment type="subcellular location">
    <subcellularLocation>
        <location evidence="1 13">Cell membrane</location>
        <topology evidence="1 13">Multi-pass membrane protein</topology>
    </subcellularLocation>
</comment>
<dbReference type="NCBIfam" id="NF045470">
    <property type="entry name" value="Opp2B"/>
    <property type="match status" value="1"/>
</dbReference>
<evidence type="ECO:0000313" key="15">
    <source>
        <dbReference type="EMBL" id="SMP67435.1"/>
    </source>
</evidence>
<dbReference type="PANTHER" id="PTHR43163:SF6">
    <property type="entry name" value="DIPEPTIDE TRANSPORT SYSTEM PERMEASE PROTEIN DPPB-RELATED"/>
    <property type="match status" value="1"/>
</dbReference>
<keyword evidence="4" id="KW-0533">Nickel</keyword>
<feature type="transmembrane region" description="Helical" evidence="13">
    <location>
        <begin position="135"/>
        <end position="162"/>
    </location>
</feature>
<feature type="transmembrane region" description="Helical" evidence="13">
    <location>
        <begin position="274"/>
        <end position="300"/>
    </location>
</feature>
<sequence>MYKYILRRLLLLIPVILGVTFIIFTMMYFTPGDPARIILGEQASETDVQRLRAEMGLDDPFFIQFGRYIKDVAVNQDLGRSYRSNRSVTGELVARFPTTLKLAGLGVLVAVAMGIPIGIISATKQYSFFDNFSMVLALVGVSMPNFWQGMMLILAFSVYLGWFPSSGFSTWKHMVLPALTIGTSTAAVITRMTRSSMLEVVRQDYIRTARAKGQVESKVINRHALKNALIPILTVVGLQFGYLLGGAVLTETIFSIPGLGNLMVQSIRTRDFPMVQGGVLFIAVTFSFVNLIVDILYAYVDPRIRSQYK</sequence>
<comment type="caution">
    <text evidence="15">The sequence shown here is derived from an EMBL/GenBank/DDBJ whole genome shotgun (WGS) entry which is preliminary data.</text>
</comment>
<dbReference type="EMBL" id="FXUF01000015">
    <property type="protein sequence ID" value="SMP67435.1"/>
    <property type="molecule type" value="Genomic_DNA"/>
</dbReference>
<evidence type="ECO:0000256" key="4">
    <source>
        <dbReference type="ARBA" id="ARBA00022596"/>
    </source>
</evidence>
<evidence type="ECO:0000256" key="5">
    <source>
        <dbReference type="ARBA" id="ARBA00022692"/>
    </source>
</evidence>
<evidence type="ECO:0000256" key="3">
    <source>
        <dbReference type="ARBA" id="ARBA00022475"/>
    </source>
</evidence>
<evidence type="ECO:0000313" key="16">
    <source>
        <dbReference type="Proteomes" id="UP001158066"/>
    </source>
</evidence>
<evidence type="ECO:0000256" key="13">
    <source>
        <dbReference type="RuleBase" id="RU363032"/>
    </source>
</evidence>
<organism evidence="15 16">
    <name type="scientific">Anoxynatronum buryatiense</name>
    <dbReference type="NCBI Taxonomy" id="489973"/>
    <lineage>
        <taxon>Bacteria</taxon>
        <taxon>Bacillati</taxon>
        <taxon>Bacillota</taxon>
        <taxon>Clostridia</taxon>
        <taxon>Eubacteriales</taxon>
        <taxon>Clostridiaceae</taxon>
        <taxon>Anoxynatronum</taxon>
    </lineage>
</organism>
<keyword evidence="3" id="KW-1003">Cell membrane</keyword>
<evidence type="ECO:0000256" key="2">
    <source>
        <dbReference type="ARBA" id="ARBA00022448"/>
    </source>
</evidence>
<evidence type="ECO:0000256" key="12">
    <source>
        <dbReference type="ARBA" id="ARBA00044774"/>
    </source>
</evidence>
<reference evidence="15" key="1">
    <citation type="submission" date="2017-05" db="EMBL/GenBank/DDBJ databases">
        <authorList>
            <person name="Varghese N."/>
            <person name="Submissions S."/>
        </authorList>
    </citation>
    <scope>NUCLEOTIDE SEQUENCE</scope>
    <source>
        <strain evidence="15">Su22</strain>
    </source>
</reference>
<evidence type="ECO:0000256" key="6">
    <source>
        <dbReference type="ARBA" id="ARBA00022989"/>
    </source>
</evidence>
<dbReference type="RefSeq" id="WP_283410394.1">
    <property type="nucleotide sequence ID" value="NZ_FXUF01000015.1"/>
</dbReference>
<dbReference type="Pfam" id="PF19300">
    <property type="entry name" value="BPD_transp_1_N"/>
    <property type="match status" value="1"/>
</dbReference>
<dbReference type="AlphaFoldDB" id="A0AA45WY84"/>
<keyword evidence="8" id="KW-0921">Nickel transport</keyword>